<dbReference type="InterPro" id="IPR036397">
    <property type="entry name" value="RNaseH_sf"/>
</dbReference>
<dbReference type="PANTHER" id="PTHR46060:SF1">
    <property type="entry name" value="MARINER MOS1 TRANSPOSASE-LIKE PROTEIN"/>
    <property type="match status" value="1"/>
</dbReference>
<keyword evidence="2" id="KW-1185">Reference proteome</keyword>
<gene>
    <name evidence="1" type="ORF">PR048_011642</name>
</gene>
<reference evidence="1 2" key="1">
    <citation type="submission" date="2023-02" db="EMBL/GenBank/DDBJ databases">
        <title>LHISI_Scaffold_Assembly.</title>
        <authorList>
            <person name="Stuart O.P."/>
            <person name="Cleave R."/>
            <person name="Magrath M.J.L."/>
            <person name="Mikheyev A.S."/>
        </authorList>
    </citation>
    <scope>NUCLEOTIDE SEQUENCE [LARGE SCALE GENOMIC DNA]</scope>
    <source>
        <strain evidence="1">Daus_M_001</strain>
        <tissue evidence="1">Leg muscle</tissue>
    </source>
</reference>
<protein>
    <submittedName>
        <fullName evidence="1">Uncharacterized protein</fullName>
    </submittedName>
</protein>
<dbReference type="EMBL" id="JARBHB010000004">
    <property type="protein sequence ID" value="KAJ8885445.1"/>
    <property type="molecule type" value="Genomic_DNA"/>
</dbReference>
<sequence length="130" mass="14653">MNSTSKAKCCAQSFVSSPGLHLSLTHRKFLRGIKTFEPFPEDKKKWNAVLLSMSPLCLSLRSCWKIVCPAIDDDDDYDAQRVELLHDNARPCVACTTTALLHTCHWQCLPHPPCSPDLAHSDFHLFGKMK</sequence>
<dbReference type="InterPro" id="IPR052709">
    <property type="entry name" value="Transposase-MT_Hybrid"/>
</dbReference>
<name>A0ABQ9HMN6_9NEOP</name>
<accession>A0ABQ9HMN6</accession>
<organism evidence="1 2">
    <name type="scientific">Dryococelus australis</name>
    <dbReference type="NCBI Taxonomy" id="614101"/>
    <lineage>
        <taxon>Eukaryota</taxon>
        <taxon>Metazoa</taxon>
        <taxon>Ecdysozoa</taxon>
        <taxon>Arthropoda</taxon>
        <taxon>Hexapoda</taxon>
        <taxon>Insecta</taxon>
        <taxon>Pterygota</taxon>
        <taxon>Neoptera</taxon>
        <taxon>Polyneoptera</taxon>
        <taxon>Phasmatodea</taxon>
        <taxon>Verophasmatodea</taxon>
        <taxon>Anareolatae</taxon>
        <taxon>Phasmatidae</taxon>
        <taxon>Eurycanthinae</taxon>
        <taxon>Dryococelus</taxon>
    </lineage>
</organism>
<proteinExistence type="predicted"/>
<dbReference type="Gene3D" id="3.30.420.10">
    <property type="entry name" value="Ribonuclease H-like superfamily/Ribonuclease H"/>
    <property type="match status" value="1"/>
</dbReference>
<dbReference type="Proteomes" id="UP001159363">
    <property type="component" value="Chromosome X"/>
</dbReference>
<comment type="caution">
    <text evidence="1">The sequence shown here is derived from an EMBL/GenBank/DDBJ whole genome shotgun (WGS) entry which is preliminary data.</text>
</comment>
<evidence type="ECO:0000313" key="2">
    <source>
        <dbReference type="Proteomes" id="UP001159363"/>
    </source>
</evidence>
<dbReference type="PANTHER" id="PTHR46060">
    <property type="entry name" value="MARINER MOS1 TRANSPOSASE-LIKE PROTEIN"/>
    <property type="match status" value="1"/>
</dbReference>
<evidence type="ECO:0000313" key="1">
    <source>
        <dbReference type="EMBL" id="KAJ8885445.1"/>
    </source>
</evidence>